<evidence type="ECO:0000256" key="3">
    <source>
        <dbReference type="SAM" id="MobiDB-lite"/>
    </source>
</evidence>
<keyword evidence="2" id="KW-0862">Zinc</keyword>
<feature type="compositionally biased region" description="Low complexity" evidence="3">
    <location>
        <begin position="282"/>
        <end position="292"/>
    </location>
</feature>
<dbReference type="SUPFAM" id="SSF56672">
    <property type="entry name" value="DNA/RNA polymerases"/>
    <property type="match status" value="1"/>
</dbReference>
<gene>
    <name evidence="6" type="ORF">WN944_017027</name>
</gene>
<accession>A0AAP0MAL3</accession>
<dbReference type="PROSITE" id="PS50158">
    <property type="entry name" value="ZF_CCHC"/>
    <property type="match status" value="1"/>
</dbReference>
<dbReference type="InterPro" id="IPR036397">
    <property type="entry name" value="RNaseH_sf"/>
</dbReference>
<feature type="region of interest" description="Disordered" evidence="3">
    <location>
        <begin position="797"/>
        <end position="826"/>
    </location>
</feature>
<dbReference type="GO" id="GO:0004190">
    <property type="term" value="F:aspartic-type endopeptidase activity"/>
    <property type="evidence" value="ECO:0007669"/>
    <property type="project" value="UniProtKB-KW"/>
</dbReference>
<dbReference type="InterPro" id="IPR025724">
    <property type="entry name" value="GAG-pre-integrase_dom"/>
</dbReference>
<dbReference type="PANTHER" id="PTHR11439:SF497">
    <property type="entry name" value="CYSTEINE-RICH RLK (RECEPTOR-LIKE PROTEIN KINASE) 8"/>
    <property type="match status" value="1"/>
</dbReference>
<sequence length="1359" mass="153583">MSSDKYDAFLIRFNGTNYSAWAFHFEIFVKGKDLWGHVDGRKPAPDKDIDQDGHAKWEVKDAQIMAWILGSVESNFILNLRPFKTAAGMWNHLKKLYSQTNTARRFQLEHELANLQQGSLSISDFYSSFMNLWAEYTDIIYATLPPEGLSSVQSVHETTKRDQFLMKLRSEFESTRSNLMNRESVPSLDTCLNDLFREEQRLLTQNTMEQQKSTSVPMAYAAQGKPKGRDISTVQCFCCKGFGHYASNCSKKFCNYCKKDGHIIKECPTRPPKKSETAYATSVGSSSAGSSVDTTHLTQSAPAPVQSVTPEMIQQMIITAFSSLGLSGKSPTTSPWYFDSGASHHMTNNAKFLTNVSKYPGNLKIHTADGNSLPITATGDVSSSITNVFVSPGLTTNLVSVGQLVDNNCKVEFSKSGCVVQDQQSGKMIARGPKIGRLFPLQFAESPCFSLPVITCNFTNVNYRAWHKRLGHPNSNVLHALLNSGLLGNKRSPSLSVVQFDCNSCKLGKSKILPFPTHTPNVVQPFDLIHSDVWGMAPVTSHDNYKYFVTFIDDYSRFTWIYFLHSKDEVFSVFKLFHAHIQTQFSTNIKILRSDNGGEYMSHLFQEFLHTNGIISQRSCPSTPQQNGVAERKNRHLLDVVRTLILESFVPSRFWCEALSTAVYLINRLPSPSLNHVSSFFRLFGYTPNYSHLRTFGCVCYVHLPPHERTKLTAQAVKCAFLGYSMHQKGFLCYDPNLRRIRVSRNVIFFENQYFFSAHQDDFSPSFSVLPKFTNPSADSVPSKPLIVYQRRKNSVPLRPPPATSLNADPVPATAPEPLRHSTRVHRPPDRYSFTYPLSLTATLSSIPIPSSYKQAMEHECWRKAVESELLALEENQTWDIVSCPPSVKPLSSKLVFSIKLRSDGSIDRYKARLVVLGNKQEYGLDYDETFAPVAKMTTVRTILALAASQSWSLHQMDVKNAFLHGDLKEEIYMKLPYGMTTSSPNDVCKLKRSLYGLKQAPRVWFEKFRSTLFGFSFTQSQYDSSLFFQQTSKGIVVLLVYVDDIVITGSDMEAISKLQNLLHSTFHMKDLGQLTYFLGLEVHHRTQGIFLNQHKYIQDLIQLAGLMDTNSVDTPMELNVKYRRNERELLQDPTLYRKLVGSLIYLTITRPDISYAVHTVSKFMQAPRHLHLSAVRRIIRYILGTPSRGLFFPTGSSPQLQAYSDADWAGCPDTRKSTMGWCMFLGDALISWKCKKQDSVSKSSTEAEYRAMSAACSEIIWLRGLLTELGFSQHQPTPLHADNTSAIQIAANPVYHERTKHIEVDCHSIREAYDRQVITLPHISTTLQIADIFTKSMTRQRHNFLVSKLMLVDLPASI</sequence>
<feature type="domain" description="CCHC-type" evidence="4">
    <location>
        <begin position="254"/>
        <end position="268"/>
    </location>
</feature>
<dbReference type="Gene3D" id="3.30.420.10">
    <property type="entry name" value="Ribonuclease H-like superfamily/Ribonuclease H"/>
    <property type="match status" value="1"/>
</dbReference>
<organism evidence="6 7">
    <name type="scientific">Citrus x changshan-huyou</name>
    <dbReference type="NCBI Taxonomy" id="2935761"/>
    <lineage>
        <taxon>Eukaryota</taxon>
        <taxon>Viridiplantae</taxon>
        <taxon>Streptophyta</taxon>
        <taxon>Embryophyta</taxon>
        <taxon>Tracheophyta</taxon>
        <taxon>Spermatophyta</taxon>
        <taxon>Magnoliopsida</taxon>
        <taxon>eudicotyledons</taxon>
        <taxon>Gunneridae</taxon>
        <taxon>Pentapetalae</taxon>
        <taxon>rosids</taxon>
        <taxon>malvids</taxon>
        <taxon>Sapindales</taxon>
        <taxon>Rutaceae</taxon>
        <taxon>Aurantioideae</taxon>
        <taxon>Citrus</taxon>
    </lineage>
</organism>
<dbReference type="GO" id="GO:0008270">
    <property type="term" value="F:zinc ion binding"/>
    <property type="evidence" value="ECO:0007669"/>
    <property type="project" value="UniProtKB-KW"/>
</dbReference>
<comment type="caution">
    <text evidence="6">The sequence shown here is derived from an EMBL/GenBank/DDBJ whole genome shotgun (WGS) entry which is preliminary data.</text>
</comment>
<dbReference type="SUPFAM" id="SSF57756">
    <property type="entry name" value="Retrovirus zinc finger-like domains"/>
    <property type="match status" value="1"/>
</dbReference>
<proteinExistence type="predicted"/>
<evidence type="ECO:0000256" key="1">
    <source>
        <dbReference type="ARBA" id="ARBA00022750"/>
    </source>
</evidence>
<dbReference type="InterPro" id="IPR013103">
    <property type="entry name" value="RVT_2"/>
</dbReference>
<dbReference type="InterPro" id="IPR043502">
    <property type="entry name" value="DNA/RNA_pol_sf"/>
</dbReference>
<keyword evidence="7" id="KW-1185">Reference proteome</keyword>
<evidence type="ECO:0000259" key="4">
    <source>
        <dbReference type="PROSITE" id="PS50158"/>
    </source>
</evidence>
<evidence type="ECO:0008006" key="8">
    <source>
        <dbReference type="Google" id="ProtNLM"/>
    </source>
</evidence>
<keyword evidence="2" id="KW-0863">Zinc-finger</keyword>
<dbReference type="Proteomes" id="UP001428341">
    <property type="component" value="Unassembled WGS sequence"/>
</dbReference>
<keyword evidence="1" id="KW-0645">Protease</keyword>
<dbReference type="Pfam" id="PF25597">
    <property type="entry name" value="SH3_retrovirus"/>
    <property type="match status" value="1"/>
</dbReference>
<keyword evidence="1" id="KW-0378">Hydrolase</keyword>
<name>A0AAP0MAL3_9ROSI</name>
<dbReference type="PANTHER" id="PTHR11439">
    <property type="entry name" value="GAG-POL-RELATED RETROTRANSPOSON"/>
    <property type="match status" value="1"/>
</dbReference>
<dbReference type="Pfam" id="PF22936">
    <property type="entry name" value="Pol_BBD"/>
    <property type="match status" value="1"/>
</dbReference>
<dbReference type="SMART" id="SM00343">
    <property type="entry name" value="ZnF_C2HC"/>
    <property type="match status" value="2"/>
</dbReference>
<feature type="domain" description="Integrase catalytic" evidence="5">
    <location>
        <begin position="516"/>
        <end position="696"/>
    </location>
</feature>
<reference evidence="6 7" key="1">
    <citation type="submission" date="2024-05" db="EMBL/GenBank/DDBJ databases">
        <title>Haplotype-resolved chromosome-level genome assembly of Huyou (Citrus changshanensis).</title>
        <authorList>
            <person name="Miao C."/>
            <person name="Chen W."/>
            <person name="Wu Y."/>
            <person name="Wang L."/>
            <person name="Zhao S."/>
            <person name="Grierson D."/>
            <person name="Xu C."/>
            <person name="Chen K."/>
        </authorList>
    </citation>
    <scope>NUCLEOTIDE SEQUENCE [LARGE SCALE GENOMIC DNA]</scope>
    <source>
        <strain evidence="6">01-14</strain>
        <tissue evidence="6">Leaf</tissue>
    </source>
</reference>
<dbReference type="GO" id="GO:0003676">
    <property type="term" value="F:nucleic acid binding"/>
    <property type="evidence" value="ECO:0007669"/>
    <property type="project" value="InterPro"/>
</dbReference>
<dbReference type="InterPro" id="IPR036875">
    <property type="entry name" value="Znf_CCHC_sf"/>
</dbReference>
<keyword evidence="2" id="KW-0479">Metal-binding</keyword>
<evidence type="ECO:0000256" key="2">
    <source>
        <dbReference type="PROSITE-ProRule" id="PRU00047"/>
    </source>
</evidence>
<evidence type="ECO:0000313" key="6">
    <source>
        <dbReference type="EMBL" id="KAK9201819.1"/>
    </source>
</evidence>
<dbReference type="Gene3D" id="4.10.60.10">
    <property type="entry name" value="Zinc finger, CCHC-type"/>
    <property type="match status" value="1"/>
</dbReference>
<dbReference type="Pfam" id="PF07727">
    <property type="entry name" value="RVT_2"/>
    <property type="match status" value="1"/>
</dbReference>
<evidence type="ECO:0000259" key="5">
    <source>
        <dbReference type="PROSITE" id="PS50994"/>
    </source>
</evidence>
<dbReference type="InterPro" id="IPR001584">
    <property type="entry name" value="Integrase_cat-core"/>
</dbReference>
<feature type="region of interest" description="Disordered" evidence="3">
    <location>
        <begin position="267"/>
        <end position="305"/>
    </location>
</feature>
<dbReference type="Pfam" id="PF13976">
    <property type="entry name" value="gag_pre-integrs"/>
    <property type="match status" value="1"/>
</dbReference>
<dbReference type="SUPFAM" id="SSF53098">
    <property type="entry name" value="Ribonuclease H-like"/>
    <property type="match status" value="1"/>
</dbReference>
<keyword evidence="1" id="KW-0064">Aspartyl protease</keyword>
<protein>
    <recommendedName>
        <fullName evidence="8">Retrovirus-related Pol polyprotein from transposon TNT 1-94</fullName>
    </recommendedName>
</protein>
<dbReference type="CDD" id="cd09272">
    <property type="entry name" value="RNase_HI_RT_Ty1"/>
    <property type="match status" value="1"/>
</dbReference>
<dbReference type="InterPro" id="IPR054722">
    <property type="entry name" value="PolX-like_BBD"/>
</dbReference>
<dbReference type="InterPro" id="IPR057670">
    <property type="entry name" value="SH3_retrovirus"/>
</dbReference>
<evidence type="ECO:0000313" key="7">
    <source>
        <dbReference type="Proteomes" id="UP001428341"/>
    </source>
</evidence>
<feature type="compositionally biased region" description="Polar residues" evidence="3">
    <location>
        <begin position="293"/>
        <end position="305"/>
    </location>
</feature>
<feature type="compositionally biased region" description="Basic and acidic residues" evidence="3">
    <location>
        <begin position="267"/>
        <end position="276"/>
    </location>
</feature>
<dbReference type="Pfam" id="PF00665">
    <property type="entry name" value="rve"/>
    <property type="match status" value="1"/>
</dbReference>
<dbReference type="InterPro" id="IPR012337">
    <property type="entry name" value="RNaseH-like_sf"/>
</dbReference>
<dbReference type="EMBL" id="JBCGBO010000005">
    <property type="protein sequence ID" value="KAK9201819.1"/>
    <property type="molecule type" value="Genomic_DNA"/>
</dbReference>
<dbReference type="PROSITE" id="PS50994">
    <property type="entry name" value="INTEGRASE"/>
    <property type="match status" value="1"/>
</dbReference>
<dbReference type="Pfam" id="PF14223">
    <property type="entry name" value="Retrotran_gag_2"/>
    <property type="match status" value="1"/>
</dbReference>
<dbReference type="GO" id="GO:0015074">
    <property type="term" value="P:DNA integration"/>
    <property type="evidence" value="ECO:0007669"/>
    <property type="project" value="InterPro"/>
</dbReference>
<dbReference type="InterPro" id="IPR001878">
    <property type="entry name" value="Znf_CCHC"/>
</dbReference>